<evidence type="ECO:0000256" key="1">
    <source>
        <dbReference type="SAM" id="Coils"/>
    </source>
</evidence>
<dbReference type="PANTHER" id="PTHR11505">
    <property type="entry name" value="L1 TRANSPOSABLE ELEMENT-RELATED"/>
    <property type="match status" value="1"/>
</dbReference>
<keyword evidence="1" id="KW-0175">Coiled coil</keyword>
<accession>A0AAN7V4U2</accession>
<dbReference type="InterPro" id="IPR057251">
    <property type="entry name" value="FP_C"/>
</dbReference>
<gene>
    <name evidence="3" type="ORF">RI129_008177</name>
</gene>
<name>A0AAN7V4U2_9COLE</name>
<comment type="caution">
    <text evidence="3">The sequence shown here is derived from an EMBL/GenBank/DDBJ whole genome shotgun (WGS) entry which is preliminary data.</text>
</comment>
<organism evidence="3 4">
    <name type="scientific">Pyrocoelia pectoralis</name>
    <dbReference type="NCBI Taxonomy" id="417401"/>
    <lineage>
        <taxon>Eukaryota</taxon>
        <taxon>Metazoa</taxon>
        <taxon>Ecdysozoa</taxon>
        <taxon>Arthropoda</taxon>
        <taxon>Hexapoda</taxon>
        <taxon>Insecta</taxon>
        <taxon>Pterygota</taxon>
        <taxon>Neoptera</taxon>
        <taxon>Endopterygota</taxon>
        <taxon>Coleoptera</taxon>
        <taxon>Polyphaga</taxon>
        <taxon>Elateriformia</taxon>
        <taxon>Elateroidea</taxon>
        <taxon>Lampyridae</taxon>
        <taxon>Lampyrinae</taxon>
        <taxon>Pyrocoelia</taxon>
    </lineage>
</organism>
<evidence type="ECO:0000313" key="4">
    <source>
        <dbReference type="Proteomes" id="UP001329430"/>
    </source>
</evidence>
<dbReference type="AlphaFoldDB" id="A0AAN7V4U2"/>
<dbReference type="Gene3D" id="3.30.70.1820">
    <property type="entry name" value="L1 transposable element, RRM domain"/>
    <property type="match status" value="1"/>
</dbReference>
<dbReference type="Proteomes" id="UP001329430">
    <property type="component" value="Chromosome 6"/>
</dbReference>
<proteinExistence type="predicted"/>
<evidence type="ECO:0000313" key="3">
    <source>
        <dbReference type="EMBL" id="KAK5642010.1"/>
    </source>
</evidence>
<protein>
    <recommendedName>
        <fullName evidence="2">FP protein C-terminal domain-containing protein</fullName>
    </recommendedName>
</protein>
<sequence length="229" mass="26898">MEKLNRVLNELSTVTTSVELCHTKFDKTNEILTAQKSLINECLTKIENLETKNKVLQTENNTLKNRINELEQYSRANCLEIHGIPEVKGENIFSIVQLVSNAIGFRMENNLIDAVHRLGQPVNRQDQPRGIILKFVRRIDKEEFLRCKKIKRNLKVSNIYRELPAQNNLIYVNESLTQQNRYLFAKAREFKRDNDIKYLWCRSGKILMRAKDESRAYIIKSTDDFKDVH</sequence>
<feature type="coiled-coil region" evidence="1">
    <location>
        <begin position="39"/>
        <end position="76"/>
    </location>
</feature>
<feature type="domain" description="FP protein C-terminal" evidence="2">
    <location>
        <begin position="177"/>
        <end position="227"/>
    </location>
</feature>
<reference evidence="3 4" key="1">
    <citation type="journal article" date="2024" name="Insects">
        <title>An Improved Chromosome-Level Genome Assembly of the Firefly Pyrocoelia pectoralis.</title>
        <authorList>
            <person name="Fu X."/>
            <person name="Meyer-Rochow V.B."/>
            <person name="Ballantyne L."/>
            <person name="Zhu X."/>
        </authorList>
    </citation>
    <scope>NUCLEOTIDE SEQUENCE [LARGE SCALE GENOMIC DNA]</scope>
    <source>
        <strain evidence="3">XCY_ONT2</strain>
    </source>
</reference>
<dbReference type="Pfam" id="PF25298">
    <property type="entry name" value="Baculo_FP_2nd"/>
    <property type="match status" value="1"/>
</dbReference>
<dbReference type="EMBL" id="JAVRBK010000006">
    <property type="protein sequence ID" value="KAK5642010.1"/>
    <property type="molecule type" value="Genomic_DNA"/>
</dbReference>
<dbReference type="InterPro" id="IPR004244">
    <property type="entry name" value="Transposase_22"/>
</dbReference>
<evidence type="ECO:0000259" key="2">
    <source>
        <dbReference type="Pfam" id="PF25298"/>
    </source>
</evidence>
<keyword evidence="4" id="KW-1185">Reference proteome</keyword>